<keyword evidence="6 7" id="KW-0067">ATP-binding</keyword>
<keyword evidence="8" id="KW-0472">Membrane</keyword>
<dbReference type="PROSITE" id="PS50011">
    <property type="entry name" value="PROTEIN_KINASE_DOM"/>
    <property type="match status" value="1"/>
</dbReference>
<keyword evidence="4 7" id="KW-0547">Nucleotide-binding</keyword>
<feature type="transmembrane region" description="Helical" evidence="8">
    <location>
        <begin position="319"/>
        <end position="340"/>
    </location>
</feature>
<gene>
    <name evidence="10" type="ORF">E6K81_02935</name>
</gene>
<organism evidence="10 11">
    <name type="scientific">Eiseniibacteriota bacterium</name>
    <dbReference type="NCBI Taxonomy" id="2212470"/>
    <lineage>
        <taxon>Bacteria</taxon>
        <taxon>Candidatus Eiseniibacteriota</taxon>
    </lineage>
</organism>
<dbReference type="SMART" id="SM00220">
    <property type="entry name" value="S_TKc"/>
    <property type="match status" value="1"/>
</dbReference>
<dbReference type="EC" id="2.7.11.1" evidence="1"/>
<dbReference type="Proteomes" id="UP000319771">
    <property type="component" value="Unassembled WGS sequence"/>
</dbReference>
<protein>
    <recommendedName>
        <fullName evidence="1">non-specific serine/threonine protein kinase</fullName>
        <ecNumber evidence="1">2.7.11.1</ecNumber>
    </recommendedName>
</protein>
<dbReference type="PANTHER" id="PTHR43289:SF6">
    <property type="entry name" value="SERINE_THREONINE-PROTEIN KINASE NEKL-3"/>
    <property type="match status" value="1"/>
</dbReference>
<feature type="binding site" evidence="7">
    <location>
        <position position="45"/>
    </location>
    <ligand>
        <name>ATP</name>
        <dbReference type="ChEBI" id="CHEBI:30616"/>
    </ligand>
</feature>
<evidence type="ECO:0000256" key="2">
    <source>
        <dbReference type="ARBA" id="ARBA00022527"/>
    </source>
</evidence>
<dbReference type="SUPFAM" id="SSF48452">
    <property type="entry name" value="TPR-like"/>
    <property type="match status" value="2"/>
</dbReference>
<keyword evidence="3" id="KW-0808">Transferase</keyword>
<feature type="domain" description="Protein kinase" evidence="9">
    <location>
        <begin position="16"/>
        <end position="298"/>
    </location>
</feature>
<dbReference type="Gene3D" id="1.25.40.10">
    <property type="entry name" value="Tetratricopeptide repeat domain"/>
    <property type="match status" value="3"/>
</dbReference>
<dbReference type="Gene3D" id="1.10.510.10">
    <property type="entry name" value="Transferase(Phosphotransferase) domain 1"/>
    <property type="match status" value="1"/>
</dbReference>
<dbReference type="GO" id="GO:0004674">
    <property type="term" value="F:protein serine/threonine kinase activity"/>
    <property type="evidence" value="ECO:0007669"/>
    <property type="project" value="UniProtKB-KW"/>
</dbReference>
<keyword evidence="5" id="KW-0418">Kinase</keyword>
<dbReference type="Pfam" id="PF00069">
    <property type="entry name" value="Pkinase"/>
    <property type="match status" value="1"/>
</dbReference>
<evidence type="ECO:0000256" key="4">
    <source>
        <dbReference type="ARBA" id="ARBA00022741"/>
    </source>
</evidence>
<evidence type="ECO:0000256" key="7">
    <source>
        <dbReference type="PROSITE-ProRule" id="PRU10141"/>
    </source>
</evidence>
<dbReference type="Gene3D" id="3.30.200.20">
    <property type="entry name" value="Phosphorylase Kinase, domain 1"/>
    <property type="match status" value="1"/>
</dbReference>
<evidence type="ECO:0000313" key="10">
    <source>
        <dbReference type="EMBL" id="TMQ73782.1"/>
    </source>
</evidence>
<evidence type="ECO:0000259" key="9">
    <source>
        <dbReference type="PROSITE" id="PS50011"/>
    </source>
</evidence>
<evidence type="ECO:0000256" key="8">
    <source>
        <dbReference type="SAM" id="Phobius"/>
    </source>
</evidence>
<evidence type="ECO:0000256" key="6">
    <source>
        <dbReference type="ARBA" id="ARBA00022840"/>
    </source>
</evidence>
<dbReference type="InterPro" id="IPR017441">
    <property type="entry name" value="Protein_kinase_ATP_BS"/>
</dbReference>
<keyword evidence="2" id="KW-0723">Serine/threonine-protein kinase</keyword>
<keyword evidence="8" id="KW-0812">Transmembrane</keyword>
<dbReference type="PANTHER" id="PTHR43289">
    <property type="entry name" value="MITOGEN-ACTIVATED PROTEIN KINASE KINASE KINASE 20-RELATED"/>
    <property type="match status" value="1"/>
</dbReference>
<dbReference type="FunFam" id="1.10.510.10:FF:000021">
    <property type="entry name" value="Serine/threonine protein kinase"/>
    <property type="match status" value="1"/>
</dbReference>
<sequence>MSAKSGETMIGRIADYELLEKIGEGGMGVVFRGRNPRLGSIVAVKVLLHELARDPEYRARFLREARAEASLHHSSIAACFDVGEGAPDPPDLLQPGSPGPHPERLLYLIMEYVPGTDLHELVRDRPIEIPRVLDLGIQIAAGLEAAHKAGVIHRDLKSTNIRVMPDGQVKIVDFGLSRTERPGSSSETTSLATSQGRVLGTVQFMAPEQARGRTIDPRSDLFSLGVILYQLVTGRLPFTGETQYEVANAVASVEPPPLARYASQVPDELERVVRKLIAKDPEQRYQSAHEVRTDLERLRHGRAGREPGSRPAARFRRTWVVASGTALLVVGLAVLADLLWPRPTLGLAVMPFENRTGDPRLDYLGDGMAANAIADLVRGARFNVASLSSAKGLDPGQRSAAAVARGLGVQAVVEGSLRRDGGITVLDVQLVDGRRGFVLWSDRFPYALKDAAEIEREAVRQVTKRLGGRWTSWGPADRTVATRSPSAYDLYLRAGALLEDPDDPRGPDQALEHYARALEVDPDFALAWAGESRALFKIWDRDKTQESLRRAEEAANRAIHINPELLEARLARAQILRATSRHAESIRELQEVLRVNPNWDEALIHLAASYREAGDLVRAQATARRAIAQRPGYWRNWDQLGALLFRGAKYPEAGAAFGEVIRLLPEKNRGYEQLAAVEMKQGDFAAALAAYDRLPSPVTSGLLASNVGSAFFFERRLDDARRYYGLAIHLEPRNHRWWWALGDLHLREGKRDSAQAEYTRAVSLIEDVLHVDPINVKLRLDRALCLAKLGQCDAGQAALAEVAGRLPPGDADCALHVAMVMALCRHPAEAIGAIRRAVDLGASPEFLQKQDEFLSLAGDARFQALTRVKKS</sequence>
<proteinExistence type="predicted"/>
<comment type="caution">
    <text evidence="10">The sequence shown here is derived from an EMBL/GenBank/DDBJ whole genome shotgun (WGS) entry which is preliminary data.</text>
</comment>
<dbReference type="SUPFAM" id="SSF56112">
    <property type="entry name" value="Protein kinase-like (PK-like)"/>
    <property type="match status" value="1"/>
</dbReference>
<dbReference type="AlphaFoldDB" id="A0A538UD09"/>
<evidence type="ECO:0000313" key="11">
    <source>
        <dbReference type="Proteomes" id="UP000319771"/>
    </source>
</evidence>
<dbReference type="SMART" id="SM00028">
    <property type="entry name" value="TPR"/>
    <property type="match status" value="5"/>
</dbReference>
<evidence type="ECO:0000256" key="5">
    <source>
        <dbReference type="ARBA" id="ARBA00022777"/>
    </source>
</evidence>
<keyword evidence="8" id="KW-1133">Transmembrane helix</keyword>
<name>A0A538UD09_UNCEI</name>
<dbReference type="InterPro" id="IPR000719">
    <property type="entry name" value="Prot_kinase_dom"/>
</dbReference>
<evidence type="ECO:0000256" key="1">
    <source>
        <dbReference type="ARBA" id="ARBA00012513"/>
    </source>
</evidence>
<dbReference type="CDD" id="cd14014">
    <property type="entry name" value="STKc_PknB_like"/>
    <property type="match status" value="1"/>
</dbReference>
<accession>A0A538UD09</accession>
<dbReference type="GO" id="GO:0005524">
    <property type="term" value="F:ATP binding"/>
    <property type="evidence" value="ECO:0007669"/>
    <property type="project" value="UniProtKB-UniRule"/>
</dbReference>
<evidence type="ECO:0000256" key="3">
    <source>
        <dbReference type="ARBA" id="ARBA00022679"/>
    </source>
</evidence>
<dbReference type="InterPro" id="IPR019734">
    <property type="entry name" value="TPR_rpt"/>
</dbReference>
<reference evidence="10 11" key="1">
    <citation type="journal article" date="2019" name="Nat. Microbiol.">
        <title>Mediterranean grassland soil C-N compound turnover is dependent on rainfall and depth, and is mediated by genomically divergent microorganisms.</title>
        <authorList>
            <person name="Diamond S."/>
            <person name="Andeer P.F."/>
            <person name="Li Z."/>
            <person name="Crits-Christoph A."/>
            <person name="Burstein D."/>
            <person name="Anantharaman K."/>
            <person name="Lane K.R."/>
            <person name="Thomas B.C."/>
            <person name="Pan C."/>
            <person name="Northen T.R."/>
            <person name="Banfield J.F."/>
        </authorList>
    </citation>
    <scope>NUCLEOTIDE SEQUENCE [LARGE SCALE GENOMIC DNA]</scope>
    <source>
        <strain evidence="10">WS_11</strain>
    </source>
</reference>
<dbReference type="Pfam" id="PF13432">
    <property type="entry name" value="TPR_16"/>
    <property type="match status" value="3"/>
</dbReference>
<dbReference type="EMBL" id="VBPB01000042">
    <property type="protein sequence ID" value="TMQ73782.1"/>
    <property type="molecule type" value="Genomic_DNA"/>
</dbReference>
<dbReference type="InterPro" id="IPR011009">
    <property type="entry name" value="Kinase-like_dom_sf"/>
</dbReference>
<dbReference type="InterPro" id="IPR011990">
    <property type="entry name" value="TPR-like_helical_dom_sf"/>
</dbReference>
<dbReference type="PROSITE" id="PS00107">
    <property type="entry name" value="PROTEIN_KINASE_ATP"/>
    <property type="match status" value="1"/>
</dbReference>
<dbReference type="Gene3D" id="3.40.50.10070">
    <property type="entry name" value="TolB, N-terminal domain"/>
    <property type="match status" value="1"/>
</dbReference>